<dbReference type="RefSeq" id="WP_380129300.1">
    <property type="nucleotide sequence ID" value="NZ_JBHSIU010000131.1"/>
</dbReference>
<proteinExistence type="predicted"/>
<accession>A0ABV9WIR6</accession>
<evidence type="ECO:0000313" key="2">
    <source>
        <dbReference type="Proteomes" id="UP001595912"/>
    </source>
</evidence>
<name>A0ABV9WIR6_9ACTN</name>
<comment type="caution">
    <text evidence="1">The sequence shown here is derived from an EMBL/GenBank/DDBJ whole genome shotgun (WGS) entry which is preliminary data.</text>
</comment>
<gene>
    <name evidence="1" type="ORF">ACFPIJ_63705</name>
</gene>
<dbReference type="Proteomes" id="UP001595912">
    <property type="component" value="Unassembled WGS sequence"/>
</dbReference>
<dbReference type="EMBL" id="JBHSIU010000131">
    <property type="protein sequence ID" value="MFC5008610.1"/>
    <property type="molecule type" value="Genomic_DNA"/>
</dbReference>
<sequence length="124" mass="13313">MGTVEDTFVVPSSWLRAIRPRRGGAPAGFSLAPTWAADIATLLAKRPSLRTSLTHPAGLRDAGLDGDTPLGCGDATEFAEQAFVEVWVVGAAGTKWTRDRAHAFGERDPVTVSEIIRDLREVVQ</sequence>
<organism evidence="1 2">
    <name type="scientific">Dactylosporangium cerinum</name>
    <dbReference type="NCBI Taxonomy" id="1434730"/>
    <lineage>
        <taxon>Bacteria</taxon>
        <taxon>Bacillati</taxon>
        <taxon>Actinomycetota</taxon>
        <taxon>Actinomycetes</taxon>
        <taxon>Micromonosporales</taxon>
        <taxon>Micromonosporaceae</taxon>
        <taxon>Dactylosporangium</taxon>
    </lineage>
</organism>
<evidence type="ECO:0000313" key="1">
    <source>
        <dbReference type="EMBL" id="MFC5008610.1"/>
    </source>
</evidence>
<keyword evidence="2" id="KW-1185">Reference proteome</keyword>
<reference evidence="2" key="1">
    <citation type="journal article" date="2019" name="Int. J. Syst. Evol. Microbiol.">
        <title>The Global Catalogue of Microorganisms (GCM) 10K type strain sequencing project: providing services to taxonomists for standard genome sequencing and annotation.</title>
        <authorList>
            <consortium name="The Broad Institute Genomics Platform"/>
            <consortium name="The Broad Institute Genome Sequencing Center for Infectious Disease"/>
            <person name="Wu L."/>
            <person name="Ma J."/>
        </authorList>
    </citation>
    <scope>NUCLEOTIDE SEQUENCE [LARGE SCALE GENOMIC DNA]</scope>
    <source>
        <strain evidence="2">CGMCC 4.7152</strain>
    </source>
</reference>
<protein>
    <submittedName>
        <fullName evidence="1">Uncharacterized protein</fullName>
    </submittedName>
</protein>